<feature type="compositionally biased region" description="Basic and acidic residues" evidence="2">
    <location>
        <begin position="448"/>
        <end position="457"/>
    </location>
</feature>
<evidence type="ECO:0000256" key="1">
    <source>
        <dbReference type="SAM" id="Coils"/>
    </source>
</evidence>
<keyword evidence="1" id="KW-0175">Coiled coil</keyword>
<dbReference type="EMBL" id="JBHFFA010000004">
    <property type="protein sequence ID" value="KAL2629331.1"/>
    <property type="molecule type" value="Genomic_DNA"/>
</dbReference>
<feature type="region of interest" description="Disordered" evidence="2">
    <location>
        <begin position="316"/>
        <end position="468"/>
    </location>
</feature>
<dbReference type="CDD" id="cd22284">
    <property type="entry name" value="HD_CCDC61_N"/>
    <property type="match status" value="1"/>
</dbReference>
<feature type="coiled-coil region" evidence="1">
    <location>
        <begin position="258"/>
        <end position="289"/>
    </location>
</feature>
<evidence type="ECO:0000256" key="2">
    <source>
        <dbReference type="SAM" id="MobiDB-lite"/>
    </source>
</evidence>
<feature type="compositionally biased region" description="Polar residues" evidence="2">
    <location>
        <begin position="396"/>
        <end position="409"/>
    </location>
</feature>
<feature type="compositionally biased region" description="Low complexity" evidence="2">
    <location>
        <begin position="429"/>
        <end position="445"/>
    </location>
</feature>
<evidence type="ECO:0000313" key="3">
    <source>
        <dbReference type="EMBL" id="KAL2629331.1"/>
    </source>
</evidence>
<protein>
    <submittedName>
        <fullName evidence="3">Uncharacterized protein</fullName>
    </submittedName>
</protein>
<dbReference type="AlphaFoldDB" id="A0ABD1YF89"/>
<evidence type="ECO:0000313" key="4">
    <source>
        <dbReference type="Proteomes" id="UP001605036"/>
    </source>
</evidence>
<organism evidence="3 4">
    <name type="scientific">Riccia fluitans</name>
    <dbReference type="NCBI Taxonomy" id="41844"/>
    <lineage>
        <taxon>Eukaryota</taxon>
        <taxon>Viridiplantae</taxon>
        <taxon>Streptophyta</taxon>
        <taxon>Embryophyta</taxon>
        <taxon>Marchantiophyta</taxon>
        <taxon>Marchantiopsida</taxon>
        <taxon>Marchantiidae</taxon>
        <taxon>Marchantiales</taxon>
        <taxon>Ricciaceae</taxon>
        <taxon>Riccia</taxon>
    </lineage>
</organism>
<name>A0ABD1YF89_9MARC</name>
<feature type="compositionally biased region" description="Low complexity" evidence="2">
    <location>
        <begin position="339"/>
        <end position="378"/>
    </location>
</feature>
<reference evidence="3 4" key="1">
    <citation type="submission" date="2024-09" db="EMBL/GenBank/DDBJ databases">
        <title>Chromosome-scale assembly of Riccia fluitans.</title>
        <authorList>
            <person name="Paukszto L."/>
            <person name="Sawicki J."/>
            <person name="Karawczyk K."/>
            <person name="Piernik-Szablinska J."/>
            <person name="Szczecinska M."/>
            <person name="Mazdziarz M."/>
        </authorList>
    </citation>
    <scope>NUCLEOTIDE SEQUENCE [LARGE SCALE GENOMIC DNA]</scope>
    <source>
        <strain evidence="3">Rf_01</strain>
        <tissue evidence="3">Aerial parts of the thallus</tissue>
    </source>
</reference>
<dbReference type="Proteomes" id="UP001605036">
    <property type="component" value="Unassembled WGS sequence"/>
</dbReference>
<proteinExistence type="predicted"/>
<accession>A0ABD1YF89</accession>
<sequence>MNILLEIDSRGHVYKDLPVIVRPAIGAICHTDIDCKIKFYLRALQIIPGIKEELPMHDYDVELVFQRDAYYVSVRETKGNTLTIEVERKNDGCRWRGDFTSRYIEEITHRAGNLKSFKVFVEMLKAAFHRKSTALLVDLLTYQDLEKLVVTRRTDDSYSTPSCRRALATEKRYLILTYVAEFDRVHYPLPLMYEEDADPGALKRCIQRLRSEIERMKAQVRSSEIGPCFIDAAVAKNLDRTQKGGCGLDDCTTFRRMIMKLMKENSQLIDEVQRAKEAEERMSLKLKDQAFEITLMKRQLSLRGVRDVSPASFRYQRDVSPARSRQKLPQHSPYRPILSARPSFESRSSSASRKSPSPSFSSRSGSRPSSCPGLRPLRGSAPSSPRVKPPLDARTILTTSRVNRSSPMDTSDLMGRKSPRPSSIRMAKPFSPSSGSNGNHHSMFSSHKRAEDEKAEKWSGNTPPASRNVRGLTMVEDIDSRLYALCNFLKSSHGK</sequence>
<dbReference type="InterPro" id="IPR049733">
    <property type="entry name" value="CCDC61_N"/>
</dbReference>
<gene>
    <name evidence="3" type="ORF">R1flu_014017</name>
</gene>
<keyword evidence="4" id="KW-1185">Reference proteome</keyword>
<comment type="caution">
    <text evidence="3">The sequence shown here is derived from an EMBL/GenBank/DDBJ whole genome shotgun (WGS) entry which is preliminary data.</text>
</comment>